<dbReference type="RefSeq" id="WP_167639057.1">
    <property type="nucleotide sequence ID" value="NZ_JAATOP010000012.1"/>
</dbReference>
<reference evidence="2 3" key="1">
    <citation type="submission" date="2020-03" db="EMBL/GenBank/DDBJ databases">
        <title>Bacterial isolates of synthetic phycosphere.</title>
        <authorList>
            <person name="Fu H."/>
            <person name="Moran M.A."/>
        </authorList>
    </citation>
    <scope>NUCLEOTIDE SEQUENCE [LARGE SCALE GENOMIC DNA]</scope>
    <source>
        <strain evidence="2 3">HF1</strain>
    </source>
</reference>
<gene>
    <name evidence="2" type="ORF">HCZ30_14655</name>
</gene>
<evidence type="ECO:0000256" key="1">
    <source>
        <dbReference type="SAM" id="SignalP"/>
    </source>
</evidence>
<name>A0ABX0W001_9RHOB</name>
<proteinExistence type="predicted"/>
<sequence>MKKTVIAVLVSCVFVAACAEDGSLYTPVVDGVPAANFNTDLAACQALAQNQRHLDQETMAAAAMGAGAGALLGHWDDDADAAGGAVAGALAGGIAGAVDATDTRKAIVIACMRGRGHKVVA</sequence>
<protein>
    <submittedName>
        <fullName evidence="2">Glycine zipper family protein</fullName>
    </submittedName>
</protein>
<keyword evidence="1" id="KW-0732">Signal</keyword>
<keyword evidence="3" id="KW-1185">Reference proteome</keyword>
<dbReference type="Proteomes" id="UP000709466">
    <property type="component" value="Unassembled WGS sequence"/>
</dbReference>
<comment type="caution">
    <text evidence="2">The sequence shown here is derived from an EMBL/GenBank/DDBJ whole genome shotgun (WGS) entry which is preliminary data.</text>
</comment>
<dbReference type="EMBL" id="JAATOP010000012">
    <property type="protein sequence ID" value="NIY73672.1"/>
    <property type="molecule type" value="Genomic_DNA"/>
</dbReference>
<evidence type="ECO:0000313" key="2">
    <source>
        <dbReference type="EMBL" id="NIY73672.1"/>
    </source>
</evidence>
<accession>A0ABX0W001</accession>
<evidence type="ECO:0000313" key="3">
    <source>
        <dbReference type="Proteomes" id="UP000709466"/>
    </source>
</evidence>
<dbReference type="PROSITE" id="PS51257">
    <property type="entry name" value="PROKAR_LIPOPROTEIN"/>
    <property type="match status" value="1"/>
</dbReference>
<feature type="signal peptide" evidence="1">
    <location>
        <begin position="1"/>
        <end position="19"/>
    </location>
</feature>
<organism evidence="2 3">
    <name type="scientific">Marivivens donghaensis</name>
    <dbReference type="NCBI Taxonomy" id="1699413"/>
    <lineage>
        <taxon>Bacteria</taxon>
        <taxon>Pseudomonadati</taxon>
        <taxon>Pseudomonadota</taxon>
        <taxon>Alphaproteobacteria</taxon>
        <taxon>Rhodobacterales</taxon>
        <taxon>Paracoccaceae</taxon>
        <taxon>Marivivens group</taxon>
        <taxon>Marivivens</taxon>
    </lineage>
</organism>
<feature type="chain" id="PRO_5046089486" evidence="1">
    <location>
        <begin position="20"/>
        <end position="121"/>
    </location>
</feature>